<dbReference type="InterPro" id="IPR011992">
    <property type="entry name" value="EF-hand-dom_pair"/>
</dbReference>
<keyword evidence="3" id="KW-1185">Reference proteome</keyword>
<dbReference type="SUPFAM" id="SSF52833">
    <property type="entry name" value="Thioredoxin-like"/>
    <property type="match status" value="1"/>
</dbReference>
<dbReference type="Gene3D" id="1.10.238.10">
    <property type="entry name" value="EF-hand"/>
    <property type="match status" value="1"/>
</dbReference>
<dbReference type="EMBL" id="CP099464">
    <property type="protein sequence ID" value="UUO17657.1"/>
    <property type="molecule type" value="Genomic_DNA"/>
</dbReference>
<dbReference type="PROSITE" id="PS00018">
    <property type="entry name" value="EF_HAND_1"/>
    <property type="match status" value="1"/>
</dbReference>
<dbReference type="InterPro" id="IPR002048">
    <property type="entry name" value="EF_hand_dom"/>
</dbReference>
<dbReference type="InterPro" id="IPR001853">
    <property type="entry name" value="DSBA-like_thioredoxin_dom"/>
</dbReference>
<evidence type="ECO:0000259" key="1">
    <source>
        <dbReference type="PROSITE" id="PS50222"/>
    </source>
</evidence>
<protein>
    <submittedName>
        <fullName evidence="2">DsbA family protein</fullName>
    </submittedName>
</protein>
<dbReference type="Pfam" id="PF01323">
    <property type="entry name" value="DSBA"/>
    <property type="match status" value="1"/>
</dbReference>
<proteinExistence type="predicted"/>
<name>A0ABY5M3Q6_9CYAN</name>
<organism evidence="2 3">
    <name type="scientific">Dolichospermum heterosporum TAC447</name>
    <dbReference type="NCBI Taxonomy" id="747523"/>
    <lineage>
        <taxon>Bacteria</taxon>
        <taxon>Bacillati</taxon>
        <taxon>Cyanobacteriota</taxon>
        <taxon>Cyanophyceae</taxon>
        <taxon>Nostocales</taxon>
        <taxon>Aphanizomenonaceae</taxon>
        <taxon>Dolichospermum</taxon>
        <taxon>Dolichospermum heterosporum</taxon>
    </lineage>
</organism>
<dbReference type="InterPro" id="IPR036249">
    <property type="entry name" value="Thioredoxin-like_sf"/>
</dbReference>
<evidence type="ECO:0000313" key="2">
    <source>
        <dbReference type="EMBL" id="UUO17657.1"/>
    </source>
</evidence>
<evidence type="ECO:0000313" key="3">
    <source>
        <dbReference type="Proteomes" id="UP001057561"/>
    </source>
</evidence>
<accession>A0ABY5M3Q6</accession>
<feature type="domain" description="EF-hand" evidence="1">
    <location>
        <begin position="20"/>
        <end position="55"/>
    </location>
</feature>
<dbReference type="Gene3D" id="3.40.30.10">
    <property type="entry name" value="Glutaredoxin"/>
    <property type="match status" value="1"/>
</dbReference>
<dbReference type="InterPro" id="IPR018247">
    <property type="entry name" value="EF_Hand_1_Ca_BS"/>
</dbReference>
<sequence>MSLPLNTENLQLLINLIPEEKISFWKRVFEQFDVDNSKTLDVAELGEVIHSMGCRRSEEQIRMAIATITGSQDTHIVNFKQFVALMQLDLLGISTLPGELITEAAPQAITEPIQITYFIDILCIWAYIAQIRIDELKSTFKHQIVINYHFVSVFGDARHKLENRWRDRGGLAGYSHHVQEVVARFNHLSVHPEVWKNVTPHSSTSSHLFLKAIHLLESKGLVESKGTQSCCERAIAGLRQAFFQDLQDISNRKVQWSIAEALEFPISQIQEEIDSGAAYAELSRDFQEVKDYNVTVSPTMIFNEGRQRLNGNVGYRVMESNIRELIYNVPGEASWC</sequence>
<dbReference type="SUPFAM" id="SSF47473">
    <property type="entry name" value="EF-hand"/>
    <property type="match status" value="1"/>
</dbReference>
<dbReference type="Proteomes" id="UP001057561">
    <property type="component" value="Chromosome"/>
</dbReference>
<reference evidence="2" key="1">
    <citation type="submission" date="2022-06" db="EMBL/GenBank/DDBJ databases">
        <title>Nostosin G and Spiroidesin B from the Cyanobacterium Dolichospermum sp. NIES-1697.</title>
        <authorList>
            <person name="Phan C.-S."/>
            <person name="Mehjabin J.J."/>
            <person name="Anas A.R.J."/>
            <person name="Hayasaka M."/>
            <person name="Onoki R."/>
            <person name="Wang J."/>
            <person name="Umezawa T."/>
            <person name="Washio K."/>
            <person name="Morikawa M."/>
            <person name="Okino T."/>
        </authorList>
    </citation>
    <scope>NUCLEOTIDE SEQUENCE</scope>
    <source>
        <strain evidence="2">NIES-1697</strain>
    </source>
</reference>
<dbReference type="RefSeq" id="WP_228043649.1">
    <property type="nucleotide sequence ID" value="NZ_CP099464.1"/>
</dbReference>
<gene>
    <name evidence="2" type="ORF">NG743_12095</name>
</gene>
<dbReference type="PROSITE" id="PS50222">
    <property type="entry name" value="EF_HAND_2"/>
    <property type="match status" value="1"/>
</dbReference>